<evidence type="ECO:0000313" key="2">
    <source>
        <dbReference type="EMBL" id="GAA2936147.1"/>
    </source>
</evidence>
<evidence type="ECO:0000313" key="3">
    <source>
        <dbReference type="Proteomes" id="UP001501102"/>
    </source>
</evidence>
<gene>
    <name evidence="2" type="ORF">GCM10020221_34860</name>
</gene>
<dbReference type="EMBL" id="BAAAXZ010000132">
    <property type="protein sequence ID" value="GAA2936147.1"/>
    <property type="molecule type" value="Genomic_DNA"/>
</dbReference>
<accession>A0ABN3X5D3</accession>
<sequence>MTRGSFKPEIELDPEAVLDYLLPIIEPAQVDEFTFTRDWMRSQATRIADPRSPAYQLARQPQPAPGVLAHPPGDHEHHRGALSAGRGRCGCATRWRRGVPGLRGRRPGGVDCGQGDSRLSGRVGSAGGAGPFPHHQAESSRPSIALRLALEQSSQK</sequence>
<organism evidence="2 3">
    <name type="scientific">Streptomyces thioluteus</name>
    <dbReference type="NCBI Taxonomy" id="66431"/>
    <lineage>
        <taxon>Bacteria</taxon>
        <taxon>Bacillati</taxon>
        <taxon>Actinomycetota</taxon>
        <taxon>Actinomycetes</taxon>
        <taxon>Kitasatosporales</taxon>
        <taxon>Streptomycetaceae</taxon>
        <taxon>Streptomyces</taxon>
    </lineage>
</organism>
<reference evidence="2 3" key="1">
    <citation type="journal article" date="2019" name="Int. J. Syst. Evol. Microbiol.">
        <title>The Global Catalogue of Microorganisms (GCM) 10K type strain sequencing project: providing services to taxonomists for standard genome sequencing and annotation.</title>
        <authorList>
            <consortium name="The Broad Institute Genomics Platform"/>
            <consortium name="The Broad Institute Genome Sequencing Center for Infectious Disease"/>
            <person name="Wu L."/>
            <person name="Ma J."/>
        </authorList>
    </citation>
    <scope>NUCLEOTIDE SEQUENCE [LARGE SCALE GENOMIC DNA]</scope>
    <source>
        <strain evidence="2 3">JCM 4087</strain>
    </source>
</reference>
<comment type="caution">
    <text evidence="2">The sequence shown here is derived from an EMBL/GenBank/DDBJ whole genome shotgun (WGS) entry which is preliminary data.</text>
</comment>
<protein>
    <submittedName>
        <fullName evidence="2">Uncharacterized protein</fullName>
    </submittedName>
</protein>
<name>A0ABN3X5D3_STRTU</name>
<dbReference type="Proteomes" id="UP001501102">
    <property type="component" value="Unassembled WGS sequence"/>
</dbReference>
<proteinExistence type="predicted"/>
<keyword evidence="3" id="KW-1185">Reference proteome</keyword>
<evidence type="ECO:0000256" key="1">
    <source>
        <dbReference type="SAM" id="MobiDB-lite"/>
    </source>
</evidence>
<feature type="region of interest" description="Disordered" evidence="1">
    <location>
        <begin position="46"/>
        <end position="142"/>
    </location>
</feature>